<evidence type="ECO:0000256" key="2">
    <source>
        <dbReference type="ARBA" id="ARBA00022980"/>
    </source>
</evidence>
<comment type="caution">
    <text evidence="6">The sequence shown here is derived from an EMBL/GenBank/DDBJ whole genome shotgun (WGS) entry which is preliminary data.</text>
</comment>
<accession>A0A0F9P7T8</accession>
<dbReference type="InterPro" id="IPR012606">
    <property type="entry name" value="Ribosomal_uS15_N"/>
</dbReference>
<keyword evidence="2" id="KW-0689">Ribosomal protein</keyword>
<reference evidence="6" key="1">
    <citation type="journal article" date="2015" name="Nature">
        <title>Complex archaea that bridge the gap between prokaryotes and eukaryotes.</title>
        <authorList>
            <person name="Spang A."/>
            <person name="Saw J.H."/>
            <person name="Jorgensen S.L."/>
            <person name="Zaremba-Niedzwiedzka K."/>
            <person name="Martijn J."/>
            <person name="Lind A.E."/>
            <person name="van Eijk R."/>
            <person name="Schleper C."/>
            <person name="Guy L."/>
            <person name="Ettema T.J."/>
        </authorList>
    </citation>
    <scope>NUCLEOTIDE SEQUENCE</scope>
</reference>
<feature type="compositionally biased region" description="Basic residues" evidence="4">
    <location>
        <begin position="1"/>
        <end position="11"/>
    </location>
</feature>
<dbReference type="FunFam" id="1.10.287.10:FF:000003">
    <property type="entry name" value="40S ribosomal protein S13"/>
    <property type="match status" value="1"/>
</dbReference>
<evidence type="ECO:0000259" key="5">
    <source>
        <dbReference type="SMART" id="SM01386"/>
    </source>
</evidence>
<dbReference type="SMART" id="SM01387">
    <property type="entry name" value="Ribosomal_S15"/>
    <property type="match status" value="1"/>
</dbReference>
<dbReference type="SMART" id="SM01386">
    <property type="entry name" value="Ribosomal_S13_N"/>
    <property type="match status" value="1"/>
</dbReference>
<dbReference type="SUPFAM" id="SSF47060">
    <property type="entry name" value="S15/NS1 RNA-binding domain"/>
    <property type="match status" value="1"/>
</dbReference>
<organism evidence="6">
    <name type="scientific">marine sediment metagenome</name>
    <dbReference type="NCBI Taxonomy" id="412755"/>
    <lineage>
        <taxon>unclassified sequences</taxon>
        <taxon>metagenomes</taxon>
        <taxon>ecological metagenomes</taxon>
    </lineage>
</organism>
<dbReference type="Gene3D" id="1.10.287.10">
    <property type="entry name" value="S15/NS1, RNA-binding"/>
    <property type="match status" value="1"/>
</dbReference>
<dbReference type="HAMAP" id="MF_01343_A">
    <property type="entry name" value="Ribosomal_uS15_A"/>
    <property type="match status" value="1"/>
</dbReference>
<dbReference type="PANTHER" id="PTHR11885:SF6">
    <property type="entry name" value="SMALL RIBOSOMAL SUBUNIT PROTEIN US15"/>
    <property type="match status" value="1"/>
</dbReference>
<name>A0A0F9P7T8_9ZZZZ</name>
<dbReference type="EMBL" id="LAZR01003241">
    <property type="protein sequence ID" value="KKN20442.1"/>
    <property type="molecule type" value="Genomic_DNA"/>
</dbReference>
<dbReference type="NCBIfam" id="NF006331">
    <property type="entry name" value="PRK08561.1"/>
    <property type="match status" value="1"/>
</dbReference>
<sequence length="153" mass="17499">MARMHSRKKGKSGSVRPPRLTDPPVWIELSPDMVENEVVKLAKKGFSKSIIGVKMRDSRGIPLVKVVTGKKISQILENNDIKSPLPEDLTNLVKKALNVRTHLEENHKDLEAKKGLNRIESKIHRLIKYYRKKGILAQDFKYVPDKIRTLVAR</sequence>
<dbReference type="CDD" id="cd00353">
    <property type="entry name" value="Ribosomal_S15p_S13e"/>
    <property type="match status" value="1"/>
</dbReference>
<dbReference type="GO" id="GO:0003735">
    <property type="term" value="F:structural constituent of ribosome"/>
    <property type="evidence" value="ECO:0007669"/>
    <property type="project" value="InterPro"/>
</dbReference>
<evidence type="ECO:0000256" key="4">
    <source>
        <dbReference type="SAM" id="MobiDB-lite"/>
    </source>
</evidence>
<keyword evidence="3" id="KW-0687">Ribonucleoprotein</keyword>
<gene>
    <name evidence="6" type="ORF">LCGC14_0935570</name>
</gene>
<feature type="domain" description="Small ribosomal subunit protein uS15 N-terminal" evidence="5">
    <location>
        <begin position="1"/>
        <end position="61"/>
    </location>
</feature>
<feature type="region of interest" description="Disordered" evidence="4">
    <location>
        <begin position="1"/>
        <end position="22"/>
    </location>
</feature>
<dbReference type="Gene3D" id="4.10.860.130">
    <property type="match status" value="1"/>
</dbReference>
<dbReference type="Pfam" id="PF00312">
    <property type="entry name" value="Ribosomal_S15"/>
    <property type="match status" value="1"/>
</dbReference>
<evidence type="ECO:0000256" key="3">
    <source>
        <dbReference type="ARBA" id="ARBA00023274"/>
    </source>
</evidence>
<dbReference type="PROSITE" id="PS00362">
    <property type="entry name" value="RIBOSOMAL_S15"/>
    <property type="match status" value="1"/>
</dbReference>
<dbReference type="PANTHER" id="PTHR11885">
    <property type="entry name" value="RIBOSOMAL PROTEIN S15P/S13E"/>
    <property type="match status" value="1"/>
</dbReference>
<dbReference type="InterPro" id="IPR000589">
    <property type="entry name" value="Ribosomal_uS15"/>
</dbReference>
<protein>
    <recommendedName>
        <fullName evidence="5">Small ribosomal subunit protein uS15 N-terminal domain-containing protein</fullName>
    </recommendedName>
</protein>
<evidence type="ECO:0000256" key="1">
    <source>
        <dbReference type="ARBA" id="ARBA00008434"/>
    </source>
</evidence>
<dbReference type="InterPro" id="IPR023029">
    <property type="entry name" value="Ribosomal_uS15_arc_euk"/>
</dbReference>
<dbReference type="GO" id="GO:0006412">
    <property type="term" value="P:translation"/>
    <property type="evidence" value="ECO:0007669"/>
    <property type="project" value="InterPro"/>
</dbReference>
<dbReference type="InterPro" id="IPR009068">
    <property type="entry name" value="uS15_NS1_RNA-bd_sf"/>
</dbReference>
<proteinExistence type="inferred from homology"/>
<dbReference type="GO" id="GO:0022627">
    <property type="term" value="C:cytosolic small ribosomal subunit"/>
    <property type="evidence" value="ECO:0007669"/>
    <property type="project" value="TreeGrafter"/>
</dbReference>
<dbReference type="GO" id="GO:0070181">
    <property type="term" value="F:small ribosomal subunit rRNA binding"/>
    <property type="evidence" value="ECO:0007669"/>
    <property type="project" value="TreeGrafter"/>
</dbReference>
<evidence type="ECO:0000313" key="6">
    <source>
        <dbReference type="EMBL" id="KKN20442.1"/>
    </source>
</evidence>
<comment type="similarity">
    <text evidence="1">Belongs to the universal ribosomal protein uS15 family.</text>
</comment>
<dbReference type="AlphaFoldDB" id="A0A0F9P7T8"/>
<dbReference type="Pfam" id="PF08069">
    <property type="entry name" value="Ribosomal_S13_N"/>
    <property type="match status" value="1"/>
</dbReference>